<dbReference type="InParanoid" id="A8NJ86"/>
<evidence type="ECO:0000313" key="2">
    <source>
        <dbReference type="EMBL" id="EAU87666.2"/>
    </source>
</evidence>
<sequence length="334" mass="37231">MISFNLGQDDDSDPDLEEPPSKVQSVHFMRQGADIFLVVTYLQDGIRCFNTKTHEQAWMIEPKSAGIGRSAIDSQGRYLVCSNLVDGFDVYNLSQRTYIGTIPLDIPEDRNVPLPAKFIHKDSYVLLGSACGEVAIASIPECQVVRTLPHGTDIIQAIDHTTIGSAHYIVTGAAEKGEETDMMVWLSHPGSCHPEILFEPDTPDTPETPEGHATISEVNGRTKRARSSDTLREEDDWGVYESDQERVAKKRRNTRFSSGREGDESEGTRRVKKRRRLLQVQESPMPASDTDSTSEPSLEVRTRTSGIRRGKRLRKRDKGKKGKSALNILSLHNG</sequence>
<dbReference type="HOGENOM" id="CLU_831593_0_0_1"/>
<dbReference type="SUPFAM" id="SSF50998">
    <property type="entry name" value="Quinoprotein alcohol dehydrogenase-like"/>
    <property type="match status" value="1"/>
</dbReference>
<protein>
    <submittedName>
        <fullName evidence="2">Uncharacterized protein</fullName>
    </submittedName>
</protein>
<evidence type="ECO:0000256" key="1">
    <source>
        <dbReference type="SAM" id="MobiDB-lite"/>
    </source>
</evidence>
<feature type="compositionally biased region" description="Basic and acidic residues" evidence="1">
    <location>
        <begin position="258"/>
        <end position="269"/>
    </location>
</feature>
<feature type="region of interest" description="Disordered" evidence="1">
    <location>
        <begin position="198"/>
        <end position="334"/>
    </location>
</feature>
<comment type="caution">
    <text evidence="2">The sequence shown here is derived from an EMBL/GenBank/DDBJ whole genome shotgun (WGS) entry which is preliminary data.</text>
</comment>
<gene>
    <name evidence="2" type="ORF">CC1G_09127</name>
</gene>
<dbReference type="OrthoDB" id="3238562at2759"/>
<reference evidence="2 3" key="1">
    <citation type="journal article" date="2010" name="Proc. Natl. Acad. Sci. U.S.A.">
        <title>Insights into evolution of multicellular fungi from the assembled chromosomes of the mushroom Coprinopsis cinerea (Coprinus cinereus).</title>
        <authorList>
            <person name="Stajich J.E."/>
            <person name="Wilke S.K."/>
            <person name="Ahren D."/>
            <person name="Au C.H."/>
            <person name="Birren B.W."/>
            <person name="Borodovsky M."/>
            <person name="Burns C."/>
            <person name="Canback B."/>
            <person name="Casselton L.A."/>
            <person name="Cheng C.K."/>
            <person name="Deng J."/>
            <person name="Dietrich F.S."/>
            <person name="Fargo D.C."/>
            <person name="Farman M.L."/>
            <person name="Gathman A.C."/>
            <person name="Goldberg J."/>
            <person name="Guigo R."/>
            <person name="Hoegger P.J."/>
            <person name="Hooker J.B."/>
            <person name="Huggins A."/>
            <person name="James T.Y."/>
            <person name="Kamada T."/>
            <person name="Kilaru S."/>
            <person name="Kodira C."/>
            <person name="Kues U."/>
            <person name="Kupfer D."/>
            <person name="Kwan H.S."/>
            <person name="Lomsadze A."/>
            <person name="Li W."/>
            <person name="Lilly W.W."/>
            <person name="Ma L.J."/>
            <person name="Mackey A.J."/>
            <person name="Manning G."/>
            <person name="Martin F."/>
            <person name="Muraguchi H."/>
            <person name="Natvig D.O."/>
            <person name="Palmerini H."/>
            <person name="Ramesh M.A."/>
            <person name="Rehmeyer C.J."/>
            <person name="Roe B.A."/>
            <person name="Shenoy N."/>
            <person name="Stanke M."/>
            <person name="Ter-Hovhannisyan V."/>
            <person name="Tunlid A."/>
            <person name="Velagapudi R."/>
            <person name="Vision T.J."/>
            <person name="Zeng Q."/>
            <person name="Zolan M.E."/>
            <person name="Pukkila P.J."/>
        </authorList>
    </citation>
    <scope>NUCLEOTIDE SEQUENCE [LARGE SCALE GENOMIC DNA]</scope>
    <source>
        <strain evidence="3">Okayama-7 / 130 / ATCC MYA-4618 / FGSC 9003</strain>
    </source>
</reference>
<feature type="region of interest" description="Disordered" evidence="1">
    <location>
        <begin position="1"/>
        <end position="21"/>
    </location>
</feature>
<organism evidence="2 3">
    <name type="scientific">Coprinopsis cinerea (strain Okayama-7 / 130 / ATCC MYA-4618 / FGSC 9003)</name>
    <name type="common">Inky cap fungus</name>
    <name type="synonym">Hormographiella aspergillata</name>
    <dbReference type="NCBI Taxonomy" id="240176"/>
    <lineage>
        <taxon>Eukaryota</taxon>
        <taxon>Fungi</taxon>
        <taxon>Dikarya</taxon>
        <taxon>Basidiomycota</taxon>
        <taxon>Agaricomycotina</taxon>
        <taxon>Agaricomycetes</taxon>
        <taxon>Agaricomycetidae</taxon>
        <taxon>Agaricales</taxon>
        <taxon>Agaricineae</taxon>
        <taxon>Psathyrellaceae</taxon>
        <taxon>Coprinopsis</taxon>
    </lineage>
</organism>
<dbReference type="InterPro" id="IPR015943">
    <property type="entry name" value="WD40/YVTN_repeat-like_dom_sf"/>
</dbReference>
<dbReference type="AlphaFoldDB" id="A8NJ86"/>
<dbReference type="KEGG" id="cci:CC1G_09127"/>
<dbReference type="GeneID" id="6010676"/>
<proteinExistence type="predicted"/>
<feature type="compositionally biased region" description="Basic residues" evidence="1">
    <location>
        <begin position="306"/>
        <end position="323"/>
    </location>
</feature>
<dbReference type="Proteomes" id="UP000001861">
    <property type="component" value="Unassembled WGS sequence"/>
</dbReference>
<dbReference type="STRING" id="240176.A8NJ86"/>
<dbReference type="VEuPathDB" id="FungiDB:CC1G_09127"/>
<dbReference type="InterPro" id="IPR011047">
    <property type="entry name" value="Quinoprotein_ADH-like_sf"/>
</dbReference>
<evidence type="ECO:0000313" key="3">
    <source>
        <dbReference type="Proteomes" id="UP000001861"/>
    </source>
</evidence>
<dbReference type="Gene3D" id="2.130.10.10">
    <property type="entry name" value="YVTN repeat-like/Quinoprotein amine dehydrogenase"/>
    <property type="match status" value="1"/>
</dbReference>
<dbReference type="EMBL" id="AACS02000010">
    <property type="protein sequence ID" value="EAU87666.2"/>
    <property type="molecule type" value="Genomic_DNA"/>
</dbReference>
<name>A8NJ86_COPC7</name>
<feature type="compositionally biased region" description="Acidic residues" evidence="1">
    <location>
        <begin position="8"/>
        <end position="18"/>
    </location>
</feature>
<accession>A8NJ86</accession>
<keyword evidence="3" id="KW-1185">Reference proteome</keyword>
<dbReference type="RefSeq" id="XP_001834170.2">
    <property type="nucleotide sequence ID" value="XM_001834118.2"/>
</dbReference>